<proteinExistence type="predicted"/>
<protein>
    <recommendedName>
        <fullName evidence="2">histidine kinase</fullName>
        <ecNumber evidence="2">2.7.13.3</ecNumber>
    </recommendedName>
</protein>
<keyword evidence="6" id="KW-0902">Two-component regulatory system</keyword>
<dbReference type="InterPro" id="IPR050736">
    <property type="entry name" value="Sensor_HK_Regulatory"/>
</dbReference>
<evidence type="ECO:0000313" key="10">
    <source>
        <dbReference type="EMBL" id="MDS0297526.1"/>
    </source>
</evidence>
<dbReference type="SMART" id="SM00387">
    <property type="entry name" value="HATPase_c"/>
    <property type="match status" value="1"/>
</dbReference>
<evidence type="ECO:0000256" key="4">
    <source>
        <dbReference type="ARBA" id="ARBA00022679"/>
    </source>
</evidence>
<dbReference type="Pfam" id="PF02518">
    <property type="entry name" value="HATPase_c"/>
    <property type="match status" value="1"/>
</dbReference>
<dbReference type="PROSITE" id="PS50112">
    <property type="entry name" value="PAS"/>
    <property type="match status" value="1"/>
</dbReference>
<dbReference type="RefSeq" id="WP_310922335.1">
    <property type="nucleotide sequence ID" value="NZ_JAMQOP010000001.1"/>
</dbReference>
<dbReference type="NCBIfam" id="TIGR00229">
    <property type="entry name" value="sensory_box"/>
    <property type="match status" value="1"/>
</dbReference>
<dbReference type="InterPro" id="IPR000700">
    <property type="entry name" value="PAS-assoc_C"/>
</dbReference>
<dbReference type="Gene3D" id="3.30.565.10">
    <property type="entry name" value="Histidine kinase-like ATPase, C-terminal domain"/>
    <property type="match status" value="1"/>
</dbReference>
<dbReference type="InterPro" id="IPR003594">
    <property type="entry name" value="HATPase_dom"/>
</dbReference>
<evidence type="ECO:0000313" key="11">
    <source>
        <dbReference type="Proteomes" id="UP001257060"/>
    </source>
</evidence>
<evidence type="ECO:0000259" key="7">
    <source>
        <dbReference type="PROSITE" id="PS50109"/>
    </source>
</evidence>
<dbReference type="InterPro" id="IPR004358">
    <property type="entry name" value="Sig_transdc_His_kin-like_C"/>
</dbReference>
<dbReference type="PRINTS" id="PR00344">
    <property type="entry name" value="BCTRLSENSOR"/>
</dbReference>
<dbReference type="InterPro" id="IPR003661">
    <property type="entry name" value="HisK_dim/P_dom"/>
</dbReference>
<dbReference type="PROSITE" id="PS50109">
    <property type="entry name" value="HIS_KIN"/>
    <property type="match status" value="1"/>
</dbReference>
<name>A0ABU2G9N7_9EURY</name>
<evidence type="ECO:0000256" key="1">
    <source>
        <dbReference type="ARBA" id="ARBA00000085"/>
    </source>
</evidence>
<feature type="domain" description="Histidine kinase" evidence="7">
    <location>
        <begin position="143"/>
        <end position="331"/>
    </location>
</feature>
<dbReference type="CDD" id="cd00082">
    <property type="entry name" value="HisKA"/>
    <property type="match status" value="1"/>
</dbReference>
<dbReference type="EC" id="2.7.13.3" evidence="2"/>
<evidence type="ECO:0000256" key="3">
    <source>
        <dbReference type="ARBA" id="ARBA00022553"/>
    </source>
</evidence>
<dbReference type="SMART" id="SM00091">
    <property type="entry name" value="PAS"/>
    <property type="match status" value="1"/>
</dbReference>
<dbReference type="SUPFAM" id="SSF55785">
    <property type="entry name" value="PYP-like sensor domain (PAS domain)"/>
    <property type="match status" value="1"/>
</dbReference>
<feature type="domain" description="PAC" evidence="9">
    <location>
        <begin position="82"/>
        <end position="132"/>
    </location>
</feature>
<dbReference type="GO" id="GO:0016301">
    <property type="term" value="F:kinase activity"/>
    <property type="evidence" value="ECO:0007669"/>
    <property type="project" value="UniProtKB-KW"/>
</dbReference>
<reference evidence="10 11" key="1">
    <citation type="submission" date="2022-06" db="EMBL/GenBank/DDBJ databases">
        <title>Halogeometricum sp. a new haloarchaeum isolate from saline soil.</title>
        <authorList>
            <person name="Strakova D."/>
            <person name="Galisteo C."/>
            <person name="Sanchez-Porro C."/>
            <person name="Ventosa A."/>
        </authorList>
    </citation>
    <scope>NUCLEOTIDE SEQUENCE [LARGE SCALE GENOMIC DNA]</scope>
    <source>
        <strain evidence="10 11">S1BR25-6</strain>
    </source>
</reference>
<dbReference type="InterPro" id="IPR036097">
    <property type="entry name" value="HisK_dim/P_sf"/>
</dbReference>
<dbReference type="CDD" id="cd00130">
    <property type="entry name" value="PAS"/>
    <property type="match status" value="1"/>
</dbReference>
<keyword evidence="11" id="KW-1185">Reference proteome</keyword>
<evidence type="ECO:0000256" key="6">
    <source>
        <dbReference type="ARBA" id="ARBA00023012"/>
    </source>
</evidence>
<evidence type="ECO:0000256" key="5">
    <source>
        <dbReference type="ARBA" id="ARBA00022777"/>
    </source>
</evidence>
<dbReference type="EMBL" id="JAMQOP010000001">
    <property type="protein sequence ID" value="MDS0297526.1"/>
    <property type="molecule type" value="Genomic_DNA"/>
</dbReference>
<feature type="domain" description="PAS" evidence="8">
    <location>
        <begin position="6"/>
        <end position="76"/>
    </location>
</feature>
<dbReference type="PROSITE" id="PS50113">
    <property type="entry name" value="PAC"/>
    <property type="match status" value="1"/>
</dbReference>
<keyword evidence="4" id="KW-0808">Transferase</keyword>
<dbReference type="InterPro" id="IPR000014">
    <property type="entry name" value="PAS"/>
</dbReference>
<dbReference type="InterPro" id="IPR035965">
    <property type="entry name" value="PAS-like_dom_sf"/>
</dbReference>
<dbReference type="CDD" id="cd00075">
    <property type="entry name" value="HATPase"/>
    <property type="match status" value="1"/>
</dbReference>
<gene>
    <name evidence="10" type="ORF">NDI76_02065</name>
</gene>
<evidence type="ECO:0000256" key="2">
    <source>
        <dbReference type="ARBA" id="ARBA00012438"/>
    </source>
</evidence>
<dbReference type="Pfam" id="PF08447">
    <property type="entry name" value="PAS_3"/>
    <property type="match status" value="1"/>
</dbReference>
<dbReference type="InterPro" id="IPR036890">
    <property type="entry name" value="HATPase_C_sf"/>
</dbReference>
<dbReference type="InterPro" id="IPR005467">
    <property type="entry name" value="His_kinase_dom"/>
</dbReference>
<dbReference type="SMART" id="SM00388">
    <property type="entry name" value="HisKA"/>
    <property type="match status" value="1"/>
</dbReference>
<dbReference type="Proteomes" id="UP001257060">
    <property type="component" value="Unassembled WGS sequence"/>
</dbReference>
<keyword evidence="3" id="KW-0597">Phosphoprotein</keyword>
<dbReference type="SUPFAM" id="SSF55874">
    <property type="entry name" value="ATPase domain of HSP90 chaperone/DNA topoisomerase II/histidine kinase"/>
    <property type="match status" value="1"/>
</dbReference>
<organism evidence="10 11">
    <name type="scientific">Halogeometricum salsisoli</name>
    <dbReference type="NCBI Taxonomy" id="2950536"/>
    <lineage>
        <taxon>Archaea</taxon>
        <taxon>Methanobacteriati</taxon>
        <taxon>Methanobacteriota</taxon>
        <taxon>Stenosarchaea group</taxon>
        <taxon>Halobacteria</taxon>
        <taxon>Halobacteriales</taxon>
        <taxon>Haloferacaceae</taxon>
        <taxon>Halogeometricum</taxon>
    </lineage>
</organism>
<dbReference type="InterPro" id="IPR013655">
    <property type="entry name" value="PAS_fold_3"/>
</dbReference>
<comment type="caution">
    <text evidence="10">The sequence shown here is derived from an EMBL/GenBank/DDBJ whole genome shotgun (WGS) entry which is preliminary data.</text>
</comment>
<dbReference type="SUPFAM" id="SSF47384">
    <property type="entry name" value="Homodimeric domain of signal transducing histidine kinase"/>
    <property type="match status" value="1"/>
</dbReference>
<dbReference type="Gene3D" id="3.30.450.20">
    <property type="entry name" value="PAS domain"/>
    <property type="match status" value="1"/>
</dbReference>
<sequence length="336" mass="37953">MGPKVEGEDFEKLITHTVDILTVLDGEGVIQYESPSVERVIGYKPDELEGENVFEYIHPDDRQKTIETFYEVTEADVGYTTGGVELRFRHKDGSWIWFEARGSNQTASVLEGYVISSRDISTRKEYEQQLKRERDRLDRFAGVVSHDLRNPLNVVQGRLELAQEDCESEHLDKMKGSVDRMDELIDDLLALSRESESEPILDAVSIHEISEKCWQNLCTKGATLNIETGENIIADESQLKQVIENLFRNAIEHGGEDITITIGVLDNGFYVEDNGRGIPEDARDYLLEFGFSTETDGTGFGLSIVNEIIENHNWALNVAEGREGGARFELRNVTFA</sequence>
<dbReference type="PANTHER" id="PTHR43711">
    <property type="entry name" value="TWO-COMPONENT HISTIDINE KINASE"/>
    <property type="match status" value="1"/>
</dbReference>
<dbReference type="PANTHER" id="PTHR43711:SF1">
    <property type="entry name" value="HISTIDINE KINASE 1"/>
    <property type="match status" value="1"/>
</dbReference>
<accession>A0ABU2G9N7</accession>
<evidence type="ECO:0000259" key="8">
    <source>
        <dbReference type="PROSITE" id="PS50112"/>
    </source>
</evidence>
<dbReference type="Pfam" id="PF00512">
    <property type="entry name" value="HisKA"/>
    <property type="match status" value="1"/>
</dbReference>
<keyword evidence="5 10" id="KW-0418">Kinase</keyword>
<comment type="catalytic activity">
    <reaction evidence="1">
        <text>ATP + protein L-histidine = ADP + protein N-phospho-L-histidine.</text>
        <dbReference type="EC" id="2.7.13.3"/>
    </reaction>
</comment>
<evidence type="ECO:0000259" key="9">
    <source>
        <dbReference type="PROSITE" id="PS50113"/>
    </source>
</evidence>
<dbReference type="Gene3D" id="1.10.287.130">
    <property type="match status" value="1"/>
</dbReference>